<organism evidence="1">
    <name type="scientific">Salmonella infantis</name>
    <dbReference type="NCBI Taxonomy" id="595"/>
    <lineage>
        <taxon>Bacteria</taxon>
        <taxon>Pseudomonadati</taxon>
        <taxon>Pseudomonadota</taxon>
        <taxon>Gammaproteobacteria</taxon>
        <taxon>Enterobacterales</taxon>
        <taxon>Enterobacteriaceae</taxon>
        <taxon>Salmonella</taxon>
    </lineage>
</organism>
<dbReference type="EMBL" id="DAAAKG010000065">
    <property type="protein sequence ID" value="HAA0857972.1"/>
    <property type="molecule type" value="Genomic_DNA"/>
</dbReference>
<evidence type="ECO:0000313" key="1">
    <source>
        <dbReference type="EMBL" id="HAA0857972.1"/>
    </source>
</evidence>
<evidence type="ECO:0008006" key="2">
    <source>
        <dbReference type="Google" id="ProtNLM"/>
    </source>
</evidence>
<reference evidence="1" key="1">
    <citation type="journal article" date="2018" name="Genome Biol.">
        <title>SKESA: strategic k-mer extension for scrupulous assemblies.</title>
        <authorList>
            <person name="Souvorov A."/>
            <person name="Agarwala R."/>
            <person name="Lipman D.J."/>
        </authorList>
    </citation>
    <scope>NUCLEOTIDE SEQUENCE</scope>
    <source>
        <strain evidence="1">12-6053</strain>
    </source>
</reference>
<reference evidence="1" key="2">
    <citation type="submission" date="2019-10" db="EMBL/GenBank/DDBJ databases">
        <authorList>
            <consortium name="NCBI Pathogen Detection Project"/>
        </authorList>
    </citation>
    <scope>NUCLEOTIDE SEQUENCE</scope>
    <source>
        <strain evidence="1">12-6053</strain>
    </source>
</reference>
<name>A0A6W0DE14_SALIN</name>
<feature type="non-terminal residue" evidence="1">
    <location>
        <position position="1"/>
    </location>
</feature>
<protein>
    <recommendedName>
        <fullName evidence="2">Acyl dehydratase</fullName>
    </recommendedName>
</protein>
<gene>
    <name evidence="1" type="ORF">GDK92_19055</name>
</gene>
<accession>A0A6W0DE14</accession>
<sequence length="60" mass="6854">WPPLWIKTSKSLKRGGVLPELWHWLYFLPVDRQSDLSADGHPIKGHFLPPVGAGLLRKKL</sequence>
<proteinExistence type="predicted"/>
<comment type="caution">
    <text evidence="1">The sequence shown here is derived from an EMBL/GenBank/DDBJ whole genome shotgun (WGS) entry which is preliminary data.</text>
</comment>
<dbReference type="AlphaFoldDB" id="A0A6W0DE14"/>